<keyword evidence="1" id="KW-0812">Transmembrane</keyword>
<keyword evidence="3" id="KW-1185">Reference proteome</keyword>
<evidence type="ECO:0000313" key="3">
    <source>
        <dbReference type="Proteomes" id="UP000683557"/>
    </source>
</evidence>
<protein>
    <recommendedName>
        <fullName evidence="4">DUF1345 domain-containing protein</fullName>
    </recommendedName>
</protein>
<proteinExistence type="predicted"/>
<keyword evidence="1" id="KW-0472">Membrane</keyword>
<organism evidence="2 3">
    <name type="scientific">Geomonas oryzisoli</name>
    <dbReference type="NCBI Taxonomy" id="2847992"/>
    <lineage>
        <taxon>Bacteria</taxon>
        <taxon>Pseudomonadati</taxon>
        <taxon>Thermodesulfobacteriota</taxon>
        <taxon>Desulfuromonadia</taxon>
        <taxon>Geobacterales</taxon>
        <taxon>Geobacteraceae</taxon>
        <taxon>Geomonas</taxon>
    </lineage>
</organism>
<keyword evidence="1" id="KW-1133">Transmembrane helix</keyword>
<dbReference type="EMBL" id="CP076723">
    <property type="protein sequence ID" value="QWV95735.1"/>
    <property type="molecule type" value="Genomic_DNA"/>
</dbReference>
<evidence type="ECO:0000313" key="2">
    <source>
        <dbReference type="EMBL" id="QWV95735.1"/>
    </source>
</evidence>
<feature type="transmembrane region" description="Helical" evidence="1">
    <location>
        <begin position="195"/>
        <end position="216"/>
    </location>
</feature>
<feature type="transmembrane region" description="Helical" evidence="1">
    <location>
        <begin position="41"/>
        <end position="59"/>
    </location>
</feature>
<dbReference type="Proteomes" id="UP000683557">
    <property type="component" value="Chromosome"/>
</dbReference>
<reference evidence="2 3" key="1">
    <citation type="submission" date="2021-06" db="EMBL/GenBank/DDBJ databases">
        <title>Gemonas diversity in paddy soil.</title>
        <authorList>
            <person name="Liu G."/>
        </authorList>
    </citation>
    <scope>NUCLEOTIDE SEQUENCE [LARGE SCALE GENOMIC DNA]</scope>
    <source>
        <strain evidence="2 3">RG10</strain>
    </source>
</reference>
<feature type="transmembrane region" description="Helical" evidence="1">
    <location>
        <begin position="71"/>
        <end position="90"/>
    </location>
</feature>
<sequence>MKLRGVALAAMSRWPSLCALLALGGLYAALPSSLLLGGPRWLLLAIISVLAVPLVLTHYKGAHVTNQVIGFLLNGVVTTAMIISLVLLIRALPLHLEKPQELLQSAAALWLSNILVFASWYWRLDAGGPHHRAQRPEHLKGAFLFPQMTLPSERKHAAGLHEWTPNFIDYLFLAFNTSTAFSPTDVPVLSRWAKVLMMLQSMISLSVIALLAARAVNIL</sequence>
<evidence type="ECO:0008006" key="4">
    <source>
        <dbReference type="Google" id="ProtNLM"/>
    </source>
</evidence>
<evidence type="ECO:0000256" key="1">
    <source>
        <dbReference type="SAM" id="Phobius"/>
    </source>
</evidence>
<gene>
    <name evidence="2" type="ORF">KP004_14290</name>
</gene>
<accession>A0ABX8JBI7</accession>
<feature type="transmembrane region" description="Helical" evidence="1">
    <location>
        <begin position="102"/>
        <end position="122"/>
    </location>
</feature>
<name>A0ABX8JBI7_9BACT</name>